<dbReference type="OrthoDB" id="442352at2759"/>
<keyword evidence="6 8" id="KW-0472">Membrane</keyword>
<evidence type="ECO:0000256" key="6">
    <source>
        <dbReference type="ARBA" id="ARBA00023136"/>
    </source>
</evidence>
<dbReference type="InterPro" id="IPR004680">
    <property type="entry name" value="Cit_transptr-like_dom"/>
</dbReference>
<dbReference type="PANTHER" id="PTHR43302">
    <property type="entry name" value="TRANSPORTER ARSB-RELATED"/>
    <property type="match status" value="1"/>
</dbReference>
<keyword evidence="11" id="KW-1185">Reference proteome</keyword>
<evidence type="ECO:0000256" key="8">
    <source>
        <dbReference type="SAM" id="Phobius"/>
    </source>
</evidence>
<keyword evidence="4 8" id="KW-0812">Transmembrane</keyword>
<name>A0A8H6K4V4_9PEZI</name>
<feature type="transmembrane region" description="Helical" evidence="8">
    <location>
        <begin position="241"/>
        <end position="261"/>
    </location>
</feature>
<evidence type="ECO:0000256" key="1">
    <source>
        <dbReference type="ARBA" id="ARBA00004651"/>
    </source>
</evidence>
<evidence type="ECO:0000259" key="9">
    <source>
        <dbReference type="Pfam" id="PF03600"/>
    </source>
</evidence>
<evidence type="ECO:0000256" key="3">
    <source>
        <dbReference type="ARBA" id="ARBA00022475"/>
    </source>
</evidence>
<gene>
    <name evidence="10" type="ORF">CMUS01_09947</name>
</gene>
<dbReference type="Proteomes" id="UP000639643">
    <property type="component" value="Unassembled WGS sequence"/>
</dbReference>
<dbReference type="AlphaFoldDB" id="A0A8H6K4V4"/>
<feature type="compositionally biased region" description="Basic and acidic residues" evidence="7">
    <location>
        <begin position="429"/>
        <end position="438"/>
    </location>
</feature>
<keyword evidence="2" id="KW-0813">Transport</keyword>
<organism evidence="10 11">
    <name type="scientific">Colletotrichum musicola</name>
    <dbReference type="NCBI Taxonomy" id="2175873"/>
    <lineage>
        <taxon>Eukaryota</taxon>
        <taxon>Fungi</taxon>
        <taxon>Dikarya</taxon>
        <taxon>Ascomycota</taxon>
        <taxon>Pezizomycotina</taxon>
        <taxon>Sordariomycetes</taxon>
        <taxon>Hypocreomycetidae</taxon>
        <taxon>Glomerellales</taxon>
        <taxon>Glomerellaceae</taxon>
        <taxon>Colletotrichum</taxon>
        <taxon>Colletotrichum orchidearum species complex</taxon>
    </lineage>
</organism>
<keyword evidence="5 8" id="KW-1133">Transmembrane helix</keyword>
<feature type="region of interest" description="Disordered" evidence="7">
    <location>
        <begin position="404"/>
        <end position="440"/>
    </location>
</feature>
<dbReference type="PANTHER" id="PTHR43302:SF5">
    <property type="entry name" value="TRANSPORTER ARSB-RELATED"/>
    <property type="match status" value="1"/>
</dbReference>
<feature type="transmembrane region" description="Helical" evidence="8">
    <location>
        <begin position="599"/>
        <end position="619"/>
    </location>
</feature>
<dbReference type="GO" id="GO:0055085">
    <property type="term" value="P:transmembrane transport"/>
    <property type="evidence" value="ECO:0007669"/>
    <property type="project" value="InterPro"/>
</dbReference>
<evidence type="ECO:0000256" key="5">
    <source>
        <dbReference type="ARBA" id="ARBA00022989"/>
    </source>
</evidence>
<comment type="caution">
    <text evidence="10">The sequence shown here is derived from an EMBL/GenBank/DDBJ whole genome shotgun (WGS) entry which is preliminary data.</text>
</comment>
<dbReference type="Pfam" id="PF03600">
    <property type="entry name" value="CitMHS"/>
    <property type="match status" value="1"/>
</dbReference>
<sequence length="740" mass="81802">MSEGCVINPPPEWSSTVADQWLDILVVFPFMLPIYLPPLIYVGLYDILIDARILPHRCKETANDENPMQWVRLYFPLDLTTSPLLGTIVLLLTSAIGWRQVIEGTVGTDSISPLDVLAFAFTLGYISNSINATGILRYLSAMVLHGKGPAGFRGHLLYFHFYFALFLLGLLFGNDPVIQMGMLFTAYLTRLSSNISHPKAWLFTQFAVTNVASTILVSSSSTNVIISQAFKIEFAEYTANVVVPVIATVLVLPLFLLYIIFGNYGLIPIKIKTYPPLRKAILATPMNSALRDGIHATLGNSELRDTDDEIIQWHLDPMQPRNTFLDKGSAAVGFSIMLITLIVLLVLTAKGMNDIPVFRVSFPTSVLMLFWDLAWGWKRRMKTRTIAHEGRAGRIRPDYQDHTEAQEPMDPVQCSMKAGSRISWPSSSDTKDRTRRPDMAQVSPRSLYAAGLALALSTDSTEGSAIGECGECGEHVDGKFMGGRELFEPKELPGWQLPLPMVTLLLPESKASEPPVVIFEGRPNHTGIVPQYCCVQRVRLPPTPPSSPVTITEDRLIQRVKPLRTTLTTILQSLLVRLRVNFPTAVAALSYLPFRLIPFALPTFILVQALVSTGWVVVFTRGWEAWATKTGTTGAVAGMGFISVALCNCAGTNIGATILLSRILQEWPRIHDSRNDVPIDERTYWAAVYALAIGVNYGAFSWTFGASLGGLGWQEVLKQRGLHIGKMDFLRNASGSMRKS</sequence>
<feature type="transmembrane region" description="Helical" evidence="8">
    <location>
        <begin position="684"/>
        <end position="704"/>
    </location>
</feature>
<dbReference type="GO" id="GO:0005886">
    <property type="term" value="C:plasma membrane"/>
    <property type="evidence" value="ECO:0007669"/>
    <property type="project" value="UniProtKB-SubCell"/>
</dbReference>
<dbReference type="EMBL" id="WIGM01000440">
    <property type="protein sequence ID" value="KAF6825144.1"/>
    <property type="molecule type" value="Genomic_DNA"/>
</dbReference>
<comment type="subcellular location">
    <subcellularLocation>
        <location evidence="1">Cell membrane</location>
        <topology evidence="1">Multi-pass membrane protein</topology>
    </subcellularLocation>
</comment>
<feature type="transmembrane region" description="Helical" evidence="8">
    <location>
        <begin position="639"/>
        <end position="664"/>
    </location>
</feature>
<reference evidence="10" key="1">
    <citation type="journal article" date="2020" name="Phytopathology">
        <title>Genome Sequence Resources of Colletotrichum truncatum, C. plurivorum, C. musicola, and C. sojae: Four Species Pathogenic to Soybean (Glycine max).</title>
        <authorList>
            <person name="Rogerio F."/>
            <person name="Boufleur T.R."/>
            <person name="Ciampi-Guillardi M."/>
            <person name="Sukno S.A."/>
            <person name="Thon M.R."/>
            <person name="Massola Junior N.S."/>
            <person name="Baroncelli R."/>
        </authorList>
    </citation>
    <scope>NUCLEOTIDE SEQUENCE</scope>
    <source>
        <strain evidence="10">LFN0074</strain>
    </source>
</reference>
<feature type="transmembrane region" description="Helical" evidence="8">
    <location>
        <begin position="24"/>
        <end position="49"/>
    </location>
</feature>
<proteinExistence type="predicted"/>
<feature type="transmembrane region" description="Helical" evidence="8">
    <location>
        <begin position="70"/>
        <end position="96"/>
    </location>
</feature>
<evidence type="ECO:0000256" key="7">
    <source>
        <dbReference type="SAM" id="MobiDB-lite"/>
    </source>
</evidence>
<feature type="transmembrane region" description="Helical" evidence="8">
    <location>
        <begin position="328"/>
        <end position="349"/>
    </location>
</feature>
<accession>A0A8H6K4V4</accession>
<feature type="transmembrane region" description="Helical" evidence="8">
    <location>
        <begin position="355"/>
        <end position="374"/>
    </location>
</feature>
<evidence type="ECO:0000256" key="4">
    <source>
        <dbReference type="ARBA" id="ARBA00022692"/>
    </source>
</evidence>
<evidence type="ECO:0000313" key="10">
    <source>
        <dbReference type="EMBL" id="KAF6825144.1"/>
    </source>
</evidence>
<feature type="transmembrane region" description="Helical" evidence="8">
    <location>
        <begin position="116"/>
        <end position="136"/>
    </location>
</feature>
<evidence type="ECO:0000313" key="11">
    <source>
        <dbReference type="Proteomes" id="UP000639643"/>
    </source>
</evidence>
<feature type="domain" description="Citrate transporter-like" evidence="9">
    <location>
        <begin position="77"/>
        <end position="663"/>
    </location>
</feature>
<protein>
    <submittedName>
        <fullName evidence="10">Arsenite efflux transporter</fullName>
    </submittedName>
</protein>
<keyword evidence="3" id="KW-1003">Cell membrane</keyword>
<evidence type="ECO:0000256" key="2">
    <source>
        <dbReference type="ARBA" id="ARBA00022448"/>
    </source>
</evidence>
<feature type="transmembrane region" description="Helical" evidence="8">
    <location>
        <begin position="156"/>
        <end position="173"/>
    </location>
</feature>